<dbReference type="RefSeq" id="XP_022667806.1">
    <property type="nucleotide sequence ID" value="XM_022812071.1"/>
</dbReference>
<dbReference type="InterPro" id="IPR021832">
    <property type="entry name" value="ANKRD13"/>
</dbReference>
<dbReference type="SMART" id="SM00726">
    <property type="entry name" value="UIM"/>
    <property type="match status" value="2"/>
</dbReference>
<feature type="domain" description="Ankyrin repeat" evidence="15">
    <location>
        <begin position="172"/>
        <end position="479"/>
    </location>
</feature>
<evidence type="ECO:0000313" key="16">
    <source>
        <dbReference type="EnsemblMetazoa" id="XP_022667808"/>
    </source>
</evidence>
<keyword evidence="13" id="KW-0175">Coiled coil</keyword>
<dbReference type="PANTHER" id="PTHR12447">
    <property type="entry name" value="ANKYRIN REPEAT DOMAIN-CONTAINING PROTEIN 13"/>
    <property type="match status" value="1"/>
</dbReference>
<evidence type="ECO:0000256" key="12">
    <source>
        <dbReference type="PROSITE-ProRule" id="PRU00023"/>
    </source>
</evidence>
<keyword evidence="8" id="KW-0638">Presynaptic neurotoxin</keyword>
<evidence type="ECO:0000256" key="10">
    <source>
        <dbReference type="ARBA" id="ARBA00023298"/>
    </source>
</evidence>
<evidence type="ECO:0000256" key="4">
    <source>
        <dbReference type="ARBA" id="ARBA00022475"/>
    </source>
</evidence>
<keyword evidence="10" id="KW-1053">Target membrane</keyword>
<evidence type="ECO:0000256" key="11">
    <source>
        <dbReference type="ARBA" id="ARBA00024956"/>
    </source>
</evidence>
<dbReference type="EnsemblMetazoa" id="XM_022812074">
    <property type="protein sequence ID" value="XP_022667809"/>
    <property type="gene ID" value="LOC111253116"/>
</dbReference>
<dbReference type="RefSeq" id="XP_022667808.1">
    <property type="nucleotide sequence ID" value="XM_022812073.1"/>
</dbReference>
<dbReference type="GO" id="GO:0044231">
    <property type="term" value="C:host cell presynaptic membrane"/>
    <property type="evidence" value="ECO:0007669"/>
    <property type="project" value="UniProtKB-KW"/>
</dbReference>
<dbReference type="InterPro" id="IPR003903">
    <property type="entry name" value="UIM_dom"/>
</dbReference>
<dbReference type="AlphaFoldDB" id="A0A7M7KRP5"/>
<keyword evidence="7" id="KW-0677">Repeat</keyword>
<dbReference type="GO" id="GO:0005886">
    <property type="term" value="C:plasma membrane"/>
    <property type="evidence" value="ECO:0007669"/>
    <property type="project" value="UniProtKB-SubCell"/>
</dbReference>
<dbReference type="GeneID" id="111253116"/>
<dbReference type="GO" id="GO:0005770">
    <property type="term" value="C:late endosome"/>
    <property type="evidence" value="ECO:0007669"/>
    <property type="project" value="UniProtKB-SubCell"/>
</dbReference>
<dbReference type="RefSeq" id="XP_022667811.1">
    <property type="nucleotide sequence ID" value="XM_022812076.1"/>
</dbReference>
<dbReference type="KEGG" id="vde:111253116"/>
<comment type="function">
    <text evidence="11">Ubiquitin-binding protein that specifically recognizes and binds 'Lys-63'-linked ubiquitin. Does not bind 'Lys-48'-linked ubiquitin. Positively regulates the internalization of ligand-activated EGFR by binding to the Ub moiety of ubiquitinated EGFR at the cell membrane.</text>
</comment>
<dbReference type="RefSeq" id="XP_022667810.1">
    <property type="nucleotide sequence ID" value="XM_022812075.1"/>
</dbReference>
<organism evidence="16 17">
    <name type="scientific">Varroa destructor</name>
    <name type="common">Honeybee mite</name>
    <dbReference type="NCBI Taxonomy" id="109461"/>
    <lineage>
        <taxon>Eukaryota</taxon>
        <taxon>Metazoa</taxon>
        <taxon>Ecdysozoa</taxon>
        <taxon>Arthropoda</taxon>
        <taxon>Chelicerata</taxon>
        <taxon>Arachnida</taxon>
        <taxon>Acari</taxon>
        <taxon>Parasitiformes</taxon>
        <taxon>Mesostigmata</taxon>
        <taxon>Gamasina</taxon>
        <taxon>Dermanyssoidea</taxon>
        <taxon>Varroidae</taxon>
        <taxon>Varroa</taxon>
    </lineage>
</organism>
<dbReference type="EnsemblMetazoa" id="XM_022812076">
    <property type="protein sequence ID" value="XP_022667811"/>
    <property type="gene ID" value="LOC111253116"/>
</dbReference>
<dbReference type="RefSeq" id="XP_022667809.1">
    <property type="nucleotide sequence ID" value="XM_022812074.1"/>
</dbReference>
<dbReference type="InterPro" id="IPR055285">
    <property type="entry name" value="ANKRD13_C"/>
</dbReference>
<evidence type="ECO:0000256" key="9">
    <source>
        <dbReference type="ARBA" id="ARBA00023136"/>
    </source>
</evidence>
<feature type="region of interest" description="Disordered" evidence="14">
    <location>
        <begin position="541"/>
        <end position="627"/>
    </location>
</feature>
<evidence type="ECO:0000256" key="8">
    <source>
        <dbReference type="ARBA" id="ARBA00023028"/>
    </source>
</evidence>
<evidence type="ECO:0000259" key="15">
    <source>
        <dbReference type="Pfam" id="PF11904"/>
    </source>
</evidence>
<dbReference type="FunCoup" id="A0A7M7KRP5">
    <property type="interactions" value="829"/>
</dbReference>
<keyword evidence="17" id="KW-1185">Reference proteome</keyword>
<evidence type="ECO:0000313" key="17">
    <source>
        <dbReference type="Proteomes" id="UP000594260"/>
    </source>
</evidence>
<dbReference type="GO" id="GO:0006887">
    <property type="term" value="P:exocytosis"/>
    <property type="evidence" value="ECO:0007669"/>
    <property type="project" value="UniProtKB-KW"/>
</dbReference>
<sequence>MAEGGGTSPASGRGDLDAAESRSKYPLHWMVWFDEHRQLTSRLKRDRNDLEVRDPRGRTPLMLAVTLGNVRCVRILLEFGASANVENREGFTTTHEAVSTGDPELLALVLHARDLQKYQSSVAAIPDLLKNIRDTPDFYVEMKWEFTSWVPLLSRVCPSDTYRVFKSGSNVRIDTTLLGFEHSSWQRGKRSYIFKGEATQATLYEVNHDSRQVHAEIMHVSAPGDHAQIVNSLRPDPENIAARLCSPIVCTYVDTDKIHFERMRTGMLGWRSDRTENVNGFDAKVFTASNVEFVTKSRVEHLSEEDKKRHKSSQSPLQSLLGTLSEERIVAQASQDEDLVEARGNPCHIRPEEYFDETVPLINRDIGRPRESASRVQRFKATLWLCDTYPLSLAEQVLPIVDLMSLNSSHFAKLRSFITLQLPTGFPVKIEIPLFHVLNARVTFGNINGNDQRVYGVERDREQAKCTIDPSIFEIPRDYVRIGTSRTNATGSSARGGRASFYAEEEDELLQFAIEQSLVDAGSLEDKVTVWEALNSAAPRYETNGNLAPASKDGSSLLLLPPSNGNGPPESALENPSHQNSTSPLNEKQCPTHMERQQNQKQQQANGRLPPQLSNNARATHASDGDIRAHKLQYKSHDKLLFRALQNGIEPSAERAPDEDDNDDELSLALKLSRELREEEERKIAEEEELMARILQLSLTDQ</sequence>
<keyword evidence="12" id="KW-0040">ANK repeat</keyword>
<dbReference type="GO" id="GO:0044218">
    <property type="term" value="C:other organism cell membrane"/>
    <property type="evidence" value="ECO:0007669"/>
    <property type="project" value="UniProtKB-KW"/>
</dbReference>
<accession>A0A7M7KRP5</accession>
<keyword evidence="8" id="KW-0528">Neurotoxin</keyword>
<dbReference type="InterPro" id="IPR002110">
    <property type="entry name" value="Ankyrin_rpt"/>
</dbReference>
<name>A0A7M7KRP5_VARDE</name>
<feature type="coiled-coil region" evidence="13">
    <location>
        <begin position="669"/>
        <end position="697"/>
    </location>
</feature>
<evidence type="ECO:0000256" key="3">
    <source>
        <dbReference type="ARBA" id="ARBA00004603"/>
    </source>
</evidence>
<keyword evidence="9" id="KW-0472">Membrane</keyword>
<dbReference type="EnsemblMetazoa" id="XM_022812071">
    <property type="protein sequence ID" value="XP_022667806"/>
    <property type="gene ID" value="LOC111253116"/>
</dbReference>
<evidence type="ECO:0000256" key="13">
    <source>
        <dbReference type="SAM" id="Coils"/>
    </source>
</evidence>
<dbReference type="Gene3D" id="1.25.40.20">
    <property type="entry name" value="Ankyrin repeat-containing domain"/>
    <property type="match status" value="1"/>
</dbReference>
<dbReference type="OrthoDB" id="1585644at2759"/>
<keyword evidence="6" id="KW-1052">Target cell membrane</keyword>
<dbReference type="InParanoid" id="A0A7M7KRP5"/>
<comment type="subcellular location">
    <subcellularLocation>
        <location evidence="2">Cell membrane</location>
    </subcellularLocation>
    <subcellularLocation>
        <location evidence="3">Late endosome</location>
    </subcellularLocation>
    <subcellularLocation>
        <location evidence="1">Target cell membrane</location>
    </subcellularLocation>
</comment>
<evidence type="ECO:0000256" key="1">
    <source>
        <dbReference type="ARBA" id="ARBA00004175"/>
    </source>
</evidence>
<evidence type="ECO:0000256" key="2">
    <source>
        <dbReference type="ARBA" id="ARBA00004236"/>
    </source>
</evidence>
<keyword evidence="8" id="KW-0800">Toxin</keyword>
<dbReference type="PROSITE" id="PS50297">
    <property type="entry name" value="ANK_REP_REGION"/>
    <property type="match status" value="1"/>
</dbReference>
<dbReference type="EnsemblMetazoa" id="XM_022812073">
    <property type="protein sequence ID" value="XP_022667808"/>
    <property type="gene ID" value="LOC111253116"/>
</dbReference>
<dbReference type="Proteomes" id="UP000594260">
    <property type="component" value="Unplaced"/>
</dbReference>
<feature type="repeat" description="ANK" evidence="12">
    <location>
        <begin position="56"/>
        <end position="88"/>
    </location>
</feature>
<reference evidence="16" key="1">
    <citation type="submission" date="2021-01" db="UniProtKB">
        <authorList>
            <consortium name="EnsemblMetazoa"/>
        </authorList>
    </citation>
    <scope>IDENTIFICATION</scope>
</reference>
<dbReference type="PROSITE" id="PS50088">
    <property type="entry name" value="ANK_REPEAT"/>
    <property type="match status" value="1"/>
</dbReference>
<evidence type="ECO:0000256" key="7">
    <source>
        <dbReference type="ARBA" id="ARBA00022737"/>
    </source>
</evidence>
<evidence type="ECO:0000256" key="6">
    <source>
        <dbReference type="ARBA" id="ARBA00022537"/>
    </source>
</evidence>
<dbReference type="EnsemblMetazoa" id="XM_022812075">
    <property type="protein sequence ID" value="XP_022667810"/>
    <property type="gene ID" value="LOC111253116"/>
</dbReference>
<evidence type="ECO:0000256" key="5">
    <source>
        <dbReference type="ARBA" id="ARBA00022483"/>
    </source>
</evidence>
<dbReference type="Pfam" id="PF11904">
    <property type="entry name" value="ANKRD13_C"/>
    <property type="match status" value="1"/>
</dbReference>
<feature type="compositionally biased region" description="Low complexity" evidence="14">
    <location>
        <begin position="554"/>
        <end position="569"/>
    </location>
</feature>
<dbReference type="InterPro" id="IPR036770">
    <property type="entry name" value="Ankyrin_rpt-contain_sf"/>
</dbReference>
<feature type="compositionally biased region" description="Polar residues" evidence="14">
    <location>
        <begin position="574"/>
        <end position="586"/>
    </location>
</feature>
<keyword evidence="5" id="KW-0268">Exocytosis</keyword>
<protein>
    <recommendedName>
        <fullName evidence="15">Ankyrin repeat domain-containing protein</fullName>
    </recommendedName>
</protein>
<dbReference type="Pfam" id="PF12796">
    <property type="entry name" value="Ank_2"/>
    <property type="match status" value="1"/>
</dbReference>
<proteinExistence type="predicted"/>
<keyword evidence="4" id="KW-1003">Cell membrane</keyword>
<dbReference type="PANTHER" id="PTHR12447:SF31">
    <property type="entry name" value="LD31969P"/>
    <property type="match status" value="1"/>
</dbReference>
<evidence type="ECO:0000256" key="14">
    <source>
        <dbReference type="SAM" id="MobiDB-lite"/>
    </source>
</evidence>
<dbReference type="SMART" id="SM00248">
    <property type="entry name" value="ANK"/>
    <property type="match status" value="2"/>
</dbReference>
<dbReference type="SUPFAM" id="SSF48403">
    <property type="entry name" value="Ankyrin repeat"/>
    <property type="match status" value="1"/>
</dbReference>